<sequence length="753" mass="81063">MPMRSLAAGVAALLLCPAFSVLAAAPAATPRDTLIRWTAHGVPHIQAADERGLGYGIGYAYARDNACLLAEEIVTARGERSRWFGEQGQSSAHLDNLPSDFFFAWLNQPASVAAFRQAQSREVAQLLDGYAAGFNHYLQEADARTTHCLGEGWLRPIDADDLLRLTRRLLVEGGAGQFAEALIGAAPPGVRQARLDAGYTAARTEGFRLERGSNAVAVGGKRSANGRGMLLANPHFPWSGALRFWQLHLTIPGKLDVMGAALPGLPVVNIGFGRQLAWTHTVDTSAHFTLYRLELDPGDPTRYRVDGRTETLNRTRLQVQVRNADGTLSVRSHDLYESRFGPLLVWPGKLEWTAGEAWALKDANLGNTRVLQQWYAINQARDVDALRAAVTKIQGIPWVNTLAADASGKALYMNQSVVPHLLTGQLAECVIPQLAAEGLPALQGNRSDCEWTPDAGAAQPGITPAAQLPVLQREDFVQNSNDSAWLSNPASPLTGYSPLVSREGRELSPRARFALGRLQGDAPLGADVLQALVTDNEVGLATGLLPELLALCKTEAGNAGLAAPCKALAAWDGKANLESGIGFLHFQHFMQAFAGIGNGWREPFDPQRPTVTPRGLNPAARGEVIQALVTAGEEVARAGIPEQARWGDIQRAGAIGIPGGDGHFGVYNAMQSELQGDHLEVVSGTSYLQLVTFDGEGPQARGLLAFSQSSEAGSPHHSDQTELFARQQWQKLPFTNAEIEADPELERKVLRVK</sequence>
<dbReference type="InterPro" id="IPR029055">
    <property type="entry name" value="Ntn_hydrolases_N"/>
</dbReference>
<reference evidence="8 10" key="1">
    <citation type="submission" date="2020-05" db="EMBL/GenBank/DDBJ databases">
        <title>Characterization of novel class B3 metallo-beta-lactamase from novel Pseudomonas species.</title>
        <authorList>
            <person name="Yamada K."/>
            <person name="Aoki K."/>
            <person name="Ishii Y."/>
        </authorList>
    </citation>
    <scope>NUCLEOTIDE SEQUENCE [LARGE SCALE GENOMIC DNA]</scope>
    <source>
        <strain evidence="8 10">TUM18999</strain>
        <strain evidence="9 11">TUM20286</strain>
    </source>
</reference>
<keyword evidence="3 7" id="KW-0732">Signal</keyword>
<dbReference type="AlphaFoldDB" id="A0A6J4E6Z5"/>
<dbReference type="Proteomes" id="UP000509383">
    <property type="component" value="Chromosome"/>
</dbReference>
<evidence type="ECO:0000256" key="3">
    <source>
        <dbReference type="ARBA" id="ARBA00022729"/>
    </source>
</evidence>
<dbReference type="KEGG" id="ptw:TUM18999_33890"/>
<evidence type="ECO:0000256" key="1">
    <source>
        <dbReference type="ARBA" id="ARBA00004418"/>
    </source>
</evidence>
<comment type="subcellular location">
    <subcellularLocation>
        <location evidence="1">Periplasm</location>
    </subcellularLocation>
</comment>
<keyword evidence="5" id="KW-0378">Hydrolase</keyword>
<dbReference type="Proteomes" id="UP001054892">
    <property type="component" value="Unassembled WGS sequence"/>
</dbReference>
<dbReference type="EMBL" id="BQKM01000010">
    <property type="protein sequence ID" value="GJN54340.1"/>
    <property type="molecule type" value="Genomic_DNA"/>
</dbReference>
<dbReference type="Pfam" id="PF01804">
    <property type="entry name" value="Penicil_amidase"/>
    <property type="match status" value="1"/>
</dbReference>
<organism evidence="8 10">
    <name type="scientific">Pseudomonas tohonis</name>
    <dbReference type="NCBI Taxonomy" id="2725477"/>
    <lineage>
        <taxon>Bacteria</taxon>
        <taxon>Pseudomonadati</taxon>
        <taxon>Pseudomonadota</taxon>
        <taxon>Gammaproteobacteria</taxon>
        <taxon>Pseudomonadales</taxon>
        <taxon>Pseudomonadaceae</taxon>
        <taxon>Pseudomonas</taxon>
    </lineage>
</organism>
<dbReference type="SUPFAM" id="SSF56235">
    <property type="entry name" value="N-terminal nucleophile aminohydrolases (Ntn hydrolases)"/>
    <property type="match status" value="1"/>
</dbReference>
<dbReference type="Gene3D" id="1.10.1400.10">
    <property type="match status" value="1"/>
</dbReference>
<comment type="similarity">
    <text evidence="2">Belongs to the peptidase S45 family.</text>
</comment>
<feature type="signal peptide" evidence="7">
    <location>
        <begin position="1"/>
        <end position="23"/>
    </location>
</feature>
<dbReference type="InterPro" id="IPR002692">
    <property type="entry name" value="S45"/>
</dbReference>
<dbReference type="GO" id="GO:0016811">
    <property type="term" value="F:hydrolase activity, acting on carbon-nitrogen (but not peptide) bonds, in linear amides"/>
    <property type="evidence" value="ECO:0007669"/>
    <property type="project" value="InterPro"/>
</dbReference>
<keyword evidence="6" id="KW-0865">Zymogen</keyword>
<proteinExistence type="inferred from homology"/>
<evidence type="ECO:0000256" key="7">
    <source>
        <dbReference type="SAM" id="SignalP"/>
    </source>
</evidence>
<evidence type="ECO:0000256" key="2">
    <source>
        <dbReference type="ARBA" id="ARBA00006586"/>
    </source>
</evidence>
<dbReference type="Gene3D" id="2.30.120.10">
    <property type="match status" value="1"/>
</dbReference>
<dbReference type="PANTHER" id="PTHR34218">
    <property type="entry name" value="PEPTIDASE S45 PENICILLIN AMIDASE"/>
    <property type="match status" value="1"/>
</dbReference>
<accession>A0A6J4E6Z5</accession>
<evidence type="ECO:0000313" key="10">
    <source>
        <dbReference type="Proteomes" id="UP000509383"/>
    </source>
</evidence>
<evidence type="ECO:0000256" key="4">
    <source>
        <dbReference type="ARBA" id="ARBA00022764"/>
    </source>
</evidence>
<evidence type="ECO:0000256" key="5">
    <source>
        <dbReference type="ARBA" id="ARBA00022801"/>
    </source>
</evidence>
<evidence type="ECO:0000313" key="8">
    <source>
        <dbReference type="EMBL" id="BCG25198.1"/>
    </source>
</evidence>
<protein>
    <submittedName>
        <fullName evidence="8">Acyl-homoserine lactone acylase PvdQ</fullName>
    </submittedName>
</protein>
<dbReference type="GO" id="GO:0017000">
    <property type="term" value="P:antibiotic biosynthetic process"/>
    <property type="evidence" value="ECO:0007669"/>
    <property type="project" value="InterPro"/>
</dbReference>
<keyword evidence="4" id="KW-0574">Periplasm</keyword>
<dbReference type="InterPro" id="IPR023343">
    <property type="entry name" value="Penicillin_amidase_dom1"/>
</dbReference>
<dbReference type="CDD" id="cd01936">
    <property type="entry name" value="Ntn_CA"/>
    <property type="match status" value="1"/>
</dbReference>
<dbReference type="InterPro" id="IPR043147">
    <property type="entry name" value="Penicillin_amidase_A-knob"/>
</dbReference>
<keyword evidence="11" id="KW-1185">Reference proteome</keyword>
<dbReference type="InterPro" id="IPR043146">
    <property type="entry name" value="Penicillin_amidase_N_B-knob"/>
</dbReference>
<feature type="chain" id="PRO_5027076125" evidence="7">
    <location>
        <begin position="24"/>
        <end position="753"/>
    </location>
</feature>
<dbReference type="Gene3D" id="3.60.20.10">
    <property type="entry name" value="Glutamine Phosphoribosylpyrophosphate, subunit 1, domain 1"/>
    <property type="match status" value="1"/>
</dbReference>
<evidence type="ECO:0000313" key="11">
    <source>
        <dbReference type="Proteomes" id="UP001054892"/>
    </source>
</evidence>
<gene>
    <name evidence="8" type="primary">pvdQ</name>
    <name evidence="8" type="ORF">TUM18999_33890</name>
    <name evidence="9" type="ORF">TUM20286_40920</name>
</gene>
<dbReference type="PANTHER" id="PTHR34218:SF3">
    <property type="entry name" value="ACYL-HOMOSERINE LACTONE ACYLASE PVDQ"/>
    <property type="match status" value="1"/>
</dbReference>
<dbReference type="EMBL" id="AP023189">
    <property type="protein sequence ID" value="BCG25198.1"/>
    <property type="molecule type" value="Genomic_DNA"/>
</dbReference>
<evidence type="ECO:0000256" key="6">
    <source>
        <dbReference type="ARBA" id="ARBA00023145"/>
    </source>
</evidence>
<dbReference type="Gene3D" id="1.10.439.10">
    <property type="entry name" value="Penicillin Amidohydrolase, domain 1"/>
    <property type="match status" value="1"/>
</dbReference>
<dbReference type="GO" id="GO:0042597">
    <property type="term" value="C:periplasmic space"/>
    <property type="evidence" value="ECO:0007669"/>
    <property type="project" value="UniProtKB-SubCell"/>
</dbReference>
<evidence type="ECO:0000313" key="9">
    <source>
        <dbReference type="EMBL" id="GJN54340.1"/>
    </source>
</evidence>
<name>A0A6J4E6Z5_9PSED</name>